<proteinExistence type="predicted"/>
<name>A0A326RPD7_9BACT</name>
<dbReference type="SUPFAM" id="SSF55347">
    <property type="entry name" value="Glyceraldehyde-3-phosphate dehydrogenase-like, C-terminal domain"/>
    <property type="match status" value="1"/>
</dbReference>
<dbReference type="SUPFAM" id="SSF51735">
    <property type="entry name" value="NAD(P)-binding Rossmann-fold domains"/>
    <property type="match status" value="1"/>
</dbReference>
<evidence type="ECO:0000313" key="3">
    <source>
        <dbReference type="EMBL" id="PZV79143.1"/>
    </source>
</evidence>
<dbReference type="InterPro" id="IPR036291">
    <property type="entry name" value="NAD(P)-bd_dom_sf"/>
</dbReference>
<dbReference type="AlphaFoldDB" id="A0A326RPD7"/>
<dbReference type="Pfam" id="PF22725">
    <property type="entry name" value="GFO_IDH_MocA_C3"/>
    <property type="match status" value="1"/>
</dbReference>
<feature type="domain" description="GFO/IDH/MocA-like oxidoreductase" evidence="2">
    <location>
        <begin position="126"/>
        <end position="249"/>
    </location>
</feature>
<dbReference type="PANTHER" id="PTHR43377:SF1">
    <property type="entry name" value="BILIVERDIN REDUCTASE A"/>
    <property type="match status" value="1"/>
</dbReference>
<dbReference type="InterPro" id="IPR055170">
    <property type="entry name" value="GFO_IDH_MocA-like_dom"/>
</dbReference>
<feature type="domain" description="Gfo/Idh/MocA-like oxidoreductase N-terminal" evidence="1">
    <location>
        <begin position="2"/>
        <end position="117"/>
    </location>
</feature>
<dbReference type="InterPro" id="IPR051450">
    <property type="entry name" value="Gfo/Idh/MocA_Oxidoreductases"/>
</dbReference>
<protein>
    <submittedName>
        <fullName evidence="3">Putative dehydrogenase</fullName>
    </submittedName>
</protein>
<evidence type="ECO:0000313" key="4">
    <source>
        <dbReference type="Proteomes" id="UP000248917"/>
    </source>
</evidence>
<dbReference type="Gene3D" id="3.40.50.720">
    <property type="entry name" value="NAD(P)-binding Rossmann-like Domain"/>
    <property type="match status" value="1"/>
</dbReference>
<gene>
    <name evidence="3" type="ORF">CLV31_115103</name>
</gene>
<dbReference type="Gene3D" id="3.30.360.10">
    <property type="entry name" value="Dihydrodipicolinate Reductase, domain 2"/>
    <property type="match status" value="1"/>
</dbReference>
<dbReference type="OrthoDB" id="9815825at2"/>
<evidence type="ECO:0000259" key="2">
    <source>
        <dbReference type="Pfam" id="PF22725"/>
    </source>
</evidence>
<dbReference type="PANTHER" id="PTHR43377">
    <property type="entry name" value="BILIVERDIN REDUCTASE A"/>
    <property type="match status" value="1"/>
</dbReference>
<comment type="caution">
    <text evidence="3">The sequence shown here is derived from an EMBL/GenBank/DDBJ whole genome shotgun (WGS) entry which is preliminary data.</text>
</comment>
<dbReference type="GO" id="GO:0000166">
    <property type="term" value="F:nucleotide binding"/>
    <property type="evidence" value="ECO:0007669"/>
    <property type="project" value="InterPro"/>
</dbReference>
<keyword evidence="4" id="KW-1185">Reference proteome</keyword>
<dbReference type="InterPro" id="IPR000683">
    <property type="entry name" value="Gfo/Idh/MocA-like_OxRdtase_N"/>
</dbReference>
<organism evidence="3 4">
    <name type="scientific">Algoriphagus aquaeductus</name>
    <dbReference type="NCBI Taxonomy" id="475299"/>
    <lineage>
        <taxon>Bacteria</taxon>
        <taxon>Pseudomonadati</taxon>
        <taxon>Bacteroidota</taxon>
        <taxon>Cytophagia</taxon>
        <taxon>Cytophagales</taxon>
        <taxon>Cyclobacteriaceae</taxon>
        <taxon>Algoriphagus</taxon>
    </lineage>
</organism>
<dbReference type="RefSeq" id="WP_111394406.1">
    <property type="nucleotide sequence ID" value="NZ_QKTX01000015.1"/>
</dbReference>
<accession>A0A326RPD7</accession>
<reference evidence="3 4" key="1">
    <citation type="submission" date="2018-06" db="EMBL/GenBank/DDBJ databases">
        <title>Genomic Encyclopedia of Archaeal and Bacterial Type Strains, Phase II (KMG-II): from individual species to whole genera.</title>
        <authorList>
            <person name="Goeker M."/>
        </authorList>
    </citation>
    <scope>NUCLEOTIDE SEQUENCE [LARGE SCALE GENOMIC DNA]</scope>
    <source>
        <strain evidence="3 4">T4</strain>
    </source>
</reference>
<sequence>MKILLKGFGSIGKRHASNLLALGYTDLVIITSKSTLGDGLDHLLKYRSVQEAADNHTGFTHGFICSPTAFHMSDLKAFLKVGIPNIYIEKPVSHTLDFCIDLGHEIQQSNTRVQVGFDLHFDPGLMKAKEIIESGEIGKILSANAFVGQYLPDWRPYEDHRKGMSASIEKGGGVMLDLVHEFDYLRWIMGLPAKICAIYQSNPLLEIETEDVSDILIQFSNGATASLHLDYHQRDLIRNCVFTGEKGTLIWDLAKKSISLTREDRSTSIFDFSEFERNDRYVQIVKSFIEKPNDLRLTSFNEALVSLRMVLDSKKSSDTSSVIEFKKI</sequence>
<dbReference type="Proteomes" id="UP000248917">
    <property type="component" value="Unassembled WGS sequence"/>
</dbReference>
<evidence type="ECO:0000259" key="1">
    <source>
        <dbReference type="Pfam" id="PF01408"/>
    </source>
</evidence>
<dbReference type="EMBL" id="QKTX01000015">
    <property type="protein sequence ID" value="PZV79143.1"/>
    <property type="molecule type" value="Genomic_DNA"/>
</dbReference>
<dbReference type="Pfam" id="PF01408">
    <property type="entry name" value="GFO_IDH_MocA"/>
    <property type="match status" value="1"/>
</dbReference>